<sequence>MATHHHGRGEATGNEEDIAGTIFHIKFDGSAFMFRSLRITSWSTFATACLITAVICLSERYLTYLISTKWMPFKKRNPIAVALLRSAMYGVATLERLIYMLIAMSFHAGLILATVIFLSIGQFFIELQEAKACPGAAGSYHPLRNSIDLDNESFAERPTSPFRFPRTPRDTQPEATQFQLRTPITTSPQPRSPFLAPSYRVPPFIATLSEPPRGSDIGGGNGRERAREIMGGEK</sequence>
<feature type="compositionally biased region" description="Basic and acidic residues" evidence="1">
    <location>
        <begin position="222"/>
        <end position="234"/>
    </location>
</feature>
<evidence type="ECO:0000313" key="3">
    <source>
        <dbReference type="EMBL" id="KAB5591861.1"/>
    </source>
</evidence>
<dbReference type="Proteomes" id="UP000383932">
    <property type="component" value="Unassembled WGS sequence"/>
</dbReference>
<accession>A0A5N5QK65</accession>
<organism evidence="3 4">
    <name type="scientific">Ceratobasidium theobromae</name>
    <dbReference type="NCBI Taxonomy" id="1582974"/>
    <lineage>
        <taxon>Eukaryota</taxon>
        <taxon>Fungi</taxon>
        <taxon>Dikarya</taxon>
        <taxon>Basidiomycota</taxon>
        <taxon>Agaricomycotina</taxon>
        <taxon>Agaricomycetes</taxon>
        <taxon>Cantharellales</taxon>
        <taxon>Ceratobasidiaceae</taxon>
        <taxon>Ceratobasidium</taxon>
    </lineage>
</organism>
<evidence type="ECO:0000256" key="1">
    <source>
        <dbReference type="SAM" id="MobiDB-lite"/>
    </source>
</evidence>
<gene>
    <name evidence="3" type="ORF">CTheo_4690</name>
</gene>
<keyword evidence="4" id="KW-1185">Reference proteome</keyword>
<proteinExistence type="predicted"/>
<reference evidence="3 4" key="1">
    <citation type="journal article" date="2019" name="Fungal Biol. Biotechnol.">
        <title>Draft genome sequence of fastidious pathogen Ceratobasidium theobromae, which causes vascular-streak dieback in Theobroma cacao.</title>
        <authorList>
            <person name="Ali S.S."/>
            <person name="Asman A."/>
            <person name="Shao J."/>
            <person name="Firmansyah A.P."/>
            <person name="Susilo A.W."/>
            <person name="Rosmana A."/>
            <person name="McMahon P."/>
            <person name="Junaid M."/>
            <person name="Guest D."/>
            <person name="Kheng T.Y."/>
            <person name="Meinhardt L.W."/>
            <person name="Bailey B.A."/>
        </authorList>
    </citation>
    <scope>NUCLEOTIDE SEQUENCE [LARGE SCALE GENOMIC DNA]</scope>
    <source>
        <strain evidence="3 4">CT2</strain>
    </source>
</reference>
<dbReference type="OrthoDB" id="73901at2759"/>
<dbReference type="AlphaFoldDB" id="A0A5N5QK65"/>
<evidence type="ECO:0000256" key="2">
    <source>
        <dbReference type="SAM" id="Phobius"/>
    </source>
</evidence>
<keyword evidence="2" id="KW-0812">Transmembrane</keyword>
<feature type="region of interest" description="Disordered" evidence="1">
    <location>
        <begin position="205"/>
        <end position="234"/>
    </location>
</feature>
<feature type="transmembrane region" description="Helical" evidence="2">
    <location>
        <begin position="39"/>
        <end position="58"/>
    </location>
</feature>
<evidence type="ECO:0000313" key="4">
    <source>
        <dbReference type="Proteomes" id="UP000383932"/>
    </source>
</evidence>
<name>A0A5N5QK65_9AGAM</name>
<keyword evidence="2" id="KW-1133">Transmembrane helix</keyword>
<protein>
    <submittedName>
        <fullName evidence="3">Ctr domain containing protein</fullName>
    </submittedName>
</protein>
<keyword evidence="2" id="KW-0472">Membrane</keyword>
<comment type="caution">
    <text evidence="3">The sequence shown here is derived from an EMBL/GenBank/DDBJ whole genome shotgun (WGS) entry which is preliminary data.</text>
</comment>
<feature type="transmembrane region" description="Helical" evidence="2">
    <location>
        <begin position="105"/>
        <end position="125"/>
    </location>
</feature>
<dbReference type="EMBL" id="SSOP01000085">
    <property type="protein sequence ID" value="KAB5591861.1"/>
    <property type="molecule type" value="Genomic_DNA"/>
</dbReference>